<evidence type="ECO:0000313" key="4">
    <source>
        <dbReference type="Proteomes" id="UP000021369"/>
    </source>
</evidence>
<accession>A0A011WQK6</accession>
<protein>
    <recommendedName>
        <fullName evidence="2">GGDEF domain-containing protein</fullName>
    </recommendedName>
</protein>
<dbReference type="Pfam" id="PF00990">
    <property type="entry name" value="GGDEF"/>
    <property type="match status" value="1"/>
</dbReference>
<evidence type="ECO:0000256" key="1">
    <source>
        <dbReference type="SAM" id="Phobius"/>
    </source>
</evidence>
<keyword evidence="1" id="KW-1133">Transmembrane helix</keyword>
<feature type="transmembrane region" description="Helical" evidence="1">
    <location>
        <begin position="12"/>
        <end position="37"/>
    </location>
</feature>
<comment type="caution">
    <text evidence="3">The sequence shown here is derived from an EMBL/GenBank/DDBJ whole genome shotgun (WGS) entry which is preliminary data.</text>
</comment>
<dbReference type="InterPro" id="IPR029787">
    <property type="entry name" value="Nucleotide_cyclase"/>
</dbReference>
<reference evidence="3 4" key="1">
    <citation type="submission" date="2013-06" db="EMBL/GenBank/DDBJ databases">
        <title>Rumen cellulosomics: divergent fiber-degrading strategies revealed by comparative genome-wide analysis of six Ruminococcal strains.</title>
        <authorList>
            <person name="Dassa B."/>
            <person name="Borovok I."/>
            <person name="Lamed R."/>
            <person name="Flint H."/>
            <person name="Yeoman C.J."/>
            <person name="White B."/>
            <person name="Bayer E.A."/>
        </authorList>
    </citation>
    <scope>NUCLEOTIDE SEQUENCE [LARGE SCALE GENOMIC DNA]</scope>
    <source>
        <strain evidence="3 4">SY3</strain>
    </source>
</reference>
<dbReference type="AlphaFoldDB" id="A0A011WQK6"/>
<dbReference type="OrthoDB" id="9804955at2"/>
<dbReference type="RefSeq" id="WP_037285724.1">
    <property type="nucleotide sequence ID" value="NZ_JEOB01000002.1"/>
</dbReference>
<name>A0A011WQK6_RUMAL</name>
<sequence length="489" mass="54712">MEKDGRKKLKHSVRTMMIVMLIVMAAVCAVCISYASFVHYDKQLEYEAELLRNSAEQSAAMLDMHFKKLEDASVIVLADEGLMSFDAANFSTSTEYDNSQRLAELRKTVTDLSIIDNYCDFALIYRNDAAAGILSDGSRELMCDNEKKVYPFLKRLLGENRRVWVAGVNDDLGKVYYISQANDNVLFLGSFYTEELRYLITSAERIKDSQLLLMDGDKNIITISNTKKEFDIDQTSSDSCVVISDTTIQAEKMLKNGWNIVLLKDMSGAYEFYKKLELETAVALMLVLILTLTLLVINLKNEPAFGSESSMTPDVDMLTGIINAEEAENIIADKLETCVSGATMMLAIARITNLDKIRAAYGASGYNGAIIKSYRGLAEFLKTDSPESKNILGRTGEGEFLIMADYTQYDLFKANDALKQGLIDMSEALNSVYLANVDDIHICVGASIYPHNSTDYDELYLMAEKALQEAIDDDEKSYAIYKKEKSTHK</sequence>
<keyword evidence="4" id="KW-1185">Reference proteome</keyword>
<dbReference type="PROSITE" id="PS50887">
    <property type="entry name" value="GGDEF"/>
    <property type="match status" value="1"/>
</dbReference>
<proteinExistence type="predicted"/>
<feature type="transmembrane region" description="Helical" evidence="1">
    <location>
        <begin position="281"/>
        <end position="299"/>
    </location>
</feature>
<dbReference type="InterPro" id="IPR000160">
    <property type="entry name" value="GGDEF_dom"/>
</dbReference>
<evidence type="ECO:0000313" key="3">
    <source>
        <dbReference type="EMBL" id="EXM39305.1"/>
    </source>
</evidence>
<dbReference type="InterPro" id="IPR043128">
    <property type="entry name" value="Rev_trsase/Diguanyl_cyclase"/>
</dbReference>
<dbReference type="EMBL" id="JEOB01000002">
    <property type="protein sequence ID" value="EXM39305.1"/>
    <property type="molecule type" value="Genomic_DNA"/>
</dbReference>
<dbReference type="PATRIC" id="fig|1341156.4.peg.1421"/>
<gene>
    <name evidence="3" type="ORF">RASY3_05010</name>
</gene>
<evidence type="ECO:0000259" key="2">
    <source>
        <dbReference type="PROSITE" id="PS50887"/>
    </source>
</evidence>
<keyword evidence="1" id="KW-0812">Transmembrane</keyword>
<dbReference type="SUPFAM" id="SSF55073">
    <property type="entry name" value="Nucleotide cyclase"/>
    <property type="match status" value="1"/>
</dbReference>
<feature type="domain" description="GGDEF" evidence="2">
    <location>
        <begin position="342"/>
        <end position="483"/>
    </location>
</feature>
<keyword evidence="1" id="KW-0472">Membrane</keyword>
<organism evidence="3 4">
    <name type="scientific">Ruminococcus albus SY3</name>
    <dbReference type="NCBI Taxonomy" id="1341156"/>
    <lineage>
        <taxon>Bacteria</taxon>
        <taxon>Bacillati</taxon>
        <taxon>Bacillota</taxon>
        <taxon>Clostridia</taxon>
        <taxon>Eubacteriales</taxon>
        <taxon>Oscillospiraceae</taxon>
        <taxon>Ruminococcus</taxon>
    </lineage>
</organism>
<dbReference type="Gene3D" id="3.30.70.270">
    <property type="match status" value="1"/>
</dbReference>
<dbReference type="Proteomes" id="UP000021369">
    <property type="component" value="Unassembled WGS sequence"/>
</dbReference>